<comment type="similarity">
    <text evidence="5">Belongs to the class-III pyridoxal-phosphate-dependent aminotransferase family. ArgD subfamily.</text>
</comment>
<dbReference type="UniPathway" id="UPA00068">
    <property type="reaction ID" value="UER00109"/>
</dbReference>
<dbReference type="CDD" id="cd00610">
    <property type="entry name" value="OAT_like"/>
    <property type="match status" value="1"/>
</dbReference>
<dbReference type="OrthoDB" id="9801052at2"/>
<dbReference type="PANTHER" id="PTHR11986">
    <property type="entry name" value="AMINOTRANSFERASE CLASS III"/>
    <property type="match status" value="1"/>
</dbReference>
<evidence type="ECO:0000313" key="6">
    <source>
        <dbReference type="EMBL" id="SFB85186.1"/>
    </source>
</evidence>
<feature type="modified residue" description="N6-(pyridoxal phosphate)lysine" evidence="5">
    <location>
        <position position="245"/>
    </location>
</feature>
<dbReference type="Proteomes" id="UP000199058">
    <property type="component" value="Unassembled WGS sequence"/>
</dbReference>
<feature type="binding site" evidence="5">
    <location>
        <begin position="97"/>
        <end position="98"/>
    </location>
    <ligand>
        <name>pyridoxal 5'-phosphate</name>
        <dbReference type="ChEBI" id="CHEBI:597326"/>
    </ligand>
</feature>
<evidence type="ECO:0000313" key="7">
    <source>
        <dbReference type="Proteomes" id="UP000199058"/>
    </source>
</evidence>
<dbReference type="InterPro" id="IPR015422">
    <property type="entry name" value="PyrdxlP-dep_Trfase_small"/>
</dbReference>
<feature type="binding site" evidence="5">
    <location>
        <position position="129"/>
    </location>
    <ligand>
        <name>pyridoxal 5'-phosphate</name>
        <dbReference type="ChEBI" id="CHEBI:597326"/>
    </ligand>
</feature>
<dbReference type="NCBIfam" id="NF002325">
    <property type="entry name" value="PRK01278.1"/>
    <property type="match status" value="1"/>
</dbReference>
<comment type="cofactor">
    <cofactor evidence="5">
        <name>pyridoxal 5'-phosphate</name>
        <dbReference type="ChEBI" id="CHEBI:597326"/>
    </cofactor>
    <text evidence="5">Binds 1 pyridoxal phosphate per subunit.</text>
</comment>
<dbReference type="InterPro" id="IPR015421">
    <property type="entry name" value="PyrdxlP-dep_Trfase_major"/>
</dbReference>
<keyword evidence="4 5" id="KW-0663">Pyridoxal phosphate</keyword>
<comment type="subunit">
    <text evidence="5">Homodimer.</text>
</comment>
<dbReference type="HAMAP" id="MF_01107">
    <property type="entry name" value="ArgD_aminotrans_3"/>
    <property type="match status" value="1"/>
</dbReference>
<feature type="binding site" evidence="5">
    <location>
        <position position="273"/>
    </location>
    <ligand>
        <name>N(2)-acetyl-L-ornithine</name>
        <dbReference type="ChEBI" id="CHEBI:57805"/>
    </ligand>
</feature>
<dbReference type="InterPro" id="IPR049704">
    <property type="entry name" value="Aminotrans_3_PPA_site"/>
</dbReference>
<dbReference type="RefSeq" id="WP_091958739.1">
    <property type="nucleotide sequence ID" value="NZ_FOLH01000001.1"/>
</dbReference>
<sequence length="396" mass="42755">MADTALMHTYGRLPIAFASGKGAWLTDTEGKTYLDALSGIAVCGLGHSHPAVTHAICEQAGQLIHTSNLYQIPIQEAAAQKLTQLSGMERVFFCNSGAEANEGAIKLARLHGHNRGIDKPQILVMENAFHGRTLATLTATGNRKVQAGFEPLVSGFIRCAYDDLEAARSILESRQDIAAILVEPIQGEGGLKAASNEFLQGLRQLCDDKDMLLMFDEVQTGNGRTGHYFAFQRFNWKPDVVSTAKGLGNGFPIGAVMAQGKAAELFQPGHHGSTYGGTPLGCATVLAVLNTLEQDNLCQAAEKLGQRIREGFQEHLGNREELLAIRGRGLMIGLELDRPCGELVKLALDAGLLINVTAGSVIRLLPPLIFSDQEADQLVERLSQLVIHWLETTKIP</sequence>
<dbReference type="InterPro" id="IPR050103">
    <property type="entry name" value="Class-III_PLP-dep_AT"/>
</dbReference>
<dbReference type="Pfam" id="PF00202">
    <property type="entry name" value="Aminotran_3"/>
    <property type="match status" value="1"/>
</dbReference>
<evidence type="ECO:0000256" key="5">
    <source>
        <dbReference type="HAMAP-Rule" id="MF_01107"/>
    </source>
</evidence>
<feature type="binding site" evidence="5">
    <location>
        <position position="132"/>
    </location>
    <ligand>
        <name>N(2)-acetyl-L-ornithine</name>
        <dbReference type="ChEBI" id="CHEBI:57805"/>
    </ligand>
</feature>
<keyword evidence="1 5" id="KW-0032">Aminotransferase</keyword>
<comment type="subcellular location">
    <subcellularLocation>
        <location evidence="5">Cytoplasm</location>
    </subcellularLocation>
</comment>
<comment type="miscellaneous">
    <text evidence="5">May also have succinyldiaminopimelate aminotransferase activity, thus carrying out the corresponding step in lysine biosynthesis.</text>
</comment>
<keyword evidence="5" id="KW-0055">Arginine biosynthesis</keyword>
<accession>A0A1I1EEN1</accession>
<dbReference type="PIRSF" id="PIRSF000521">
    <property type="entry name" value="Transaminase_4ab_Lys_Orn"/>
    <property type="match status" value="1"/>
</dbReference>
<keyword evidence="7" id="KW-1185">Reference proteome</keyword>
<dbReference type="GO" id="GO:0030170">
    <property type="term" value="F:pyridoxal phosphate binding"/>
    <property type="evidence" value="ECO:0007669"/>
    <property type="project" value="InterPro"/>
</dbReference>
<comment type="catalytic activity">
    <reaction evidence="5">
        <text>N(2)-acetyl-L-ornithine + 2-oxoglutarate = N-acetyl-L-glutamate 5-semialdehyde + L-glutamate</text>
        <dbReference type="Rhea" id="RHEA:18049"/>
        <dbReference type="ChEBI" id="CHEBI:16810"/>
        <dbReference type="ChEBI" id="CHEBI:29123"/>
        <dbReference type="ChEBI" id="CHEBI:29985"/>
        <dbReference type="ChEBI" id="CHEBI:57805"/>
        <dbReference type="EC" id="2.6.1.11"/>
    </reaction>
</comment>
<evidence type="ECO:0000256" key="2">
    <source>
        <dbReference type="ARBA" id="ARBA00022605"/>
    </source>
</evidence>
<feature type="binding site" evidence="5">
    <location>
        <position position="274"/>
    </location>
    <ligand>
        <name>pyridoxal 5'-phosphate</name>
        <dbReference type="ChEBI" id="CHEBI:597326"/>
    </ligand>
</feature>
<dbReference type="SUPFAM" id="SSF53383">
    <property type="entry name" value="PLP-dependent transferases"/>
    <property type="match status" value="1"/>
</dbReference>
<reference evidence="6 7" key="1">
    <citation type="submission" date="2016-10" db="EMBL/GenBank/DDBJ databases">
        <authorList>
            <person name="de Groot N.N."/>
        </authorList>
    </citation>
    <scope>NUCLEOTIDE SEQUENCE [LARGE SCALE GENOMIC DNA]</scope>
    <source>
        <strain evidence="6 7">DSM 18438</strain>
    </source>
</reference>
<dbReference type="Gene3D" id="3.90.1150.10">
    <property type="entry name" value="Aspartate Aminotransferase, domain 1"/>
    <property type="match status" value="1"/>
</dbReference>
<organism evidence="6 7">
    <name type="scientific">Marinospirillum celere</name>
    <dbReference type="NCBI Taxonomy" id="1122252"/>
    <lineage>
        <taxon>Bacteria</taxon>
        <taxon>Pseudomonadati</taxon>
        <taxon>Pseudomonadota</taxon>
        <taxon>Gammaproteobacteria</taxon>
        <taxon>Oceanospirillales</taxon>
        <taxon>Oceanospirillaceae</taxon>
        <taxon>Marinospirillum</taxon>
    </lineage>
</organism>
<dbReference type="InterPro" id="IPR004636">
    <property type="entry name" value="AcOrn/SuccOrn_fam"/>
</dbReference>
<dbReference type="InterPro" id="IPR005814">
    <property type="entry name" value="Aminotrans_3"/>
</dbReference>
<keyword evidence="5" id="KW-0963">Cytoplasm</keyword>
<evidence type="ECO:0000256" key="1">
    <source>
        <dbReference type="ARBA" id="ARBA00022576"/>
    </source>
</evidence>
<dbReference type="InterPro" id="IPR015424">
    <property type="entry name" value="PyrdxlP-dep_Trfase"/>
</dbReference>
<dbReference type="Gene3D" id="3.40.640.10">
    <property type="entry name" value="Type I PLP-dependent aspartate aminotransferase-like (Major domain)"/>
    <property type="match status" value="1"/>
</dbReference>
<keyword evidence="3 5" id="KW-0808">Transferase</keyword>
<protein>
    <recommendedName>
        <fullName evidence="5">Acetylornithine aminotransferase</fullName>
        <shortName evidence="5">ACOAT</shortName>
        <ecNumber evidence="5">2.6.1.11</ecNumber>
    </recommendedName>
</protein>
<dbReference type="GO" id="GO:0005737">
    <property type="term" value="C:cytoplasm"/>
    <property type="evidence" value="ECO:0007669"/>
    <property type="project" value="UniProtKB-SubCell"/>
</dbReference>
<dbReference type="GO" id="GO:0006526">
    <property type="term" value="P:L-arginine biosynthetic process"/>
    <property type="evidence" value="ECO:0007669"/>
    <property type="project" value="UniProtKB-UniRule"/>
</dbReference>
<dbReference type="PROSITE" id="PS00600">
    <property type="entry name" value="AA_TRANSFER_CLASS_3"/>
    <property type="match status" value="1"/>
</dbReference>
<dbReference type="STRING" id="1122252.SAMN05660443_0536"/>
<name>A0A1I1EEN1_9GAMM</name>
<dbReference type="EC" id="2.6.1.11" evidence="5"/>
<evidence type="ECO:0000256" key="3">
    <source>
        <dbReference type="ARBA" id="ARBA00022679"/>
    </source>
</evidence>
<evidence type="ECO:0000256" key="4">
    <source>
        <dbReference type="ARBA" id="ARBA00022898"/>
    </source>
</evidence>
<dbReference type="PANTHER" id="PTHR11986:SF79">
    <property type="entry name" value="ACETYLORNITHINE AMINOTRANSFERASE, MITOCHONDRIAL"/>
    <property type="match status" value="1"/>
</dbReference>
<gene>
    <name evidence="5" type="primary">argD</name>
    <name evidence="6" type="ORF">SAMN05660443_0536</name>
</gene>
<proteinExistence type="inferred from homology"/>
<dbReference type="GO" id="GO:0003992">
    <property type="term" value="F:N2-acetyl-L-ornithine:2-oxoglutarate 5-aminotransferase activity"/>
    <property type="evidence" value="ECO:0007669"/>
    <property type="project" value="UniProtKB-UniRule"/>
</dbReference>
<comment type="pathway">
    <text evidence="5">Amino-acid biosynthesis; L-arginine biosynthesis; N(2)-acetyl-L-ornithine from L-glutamate: step 4/4.</text>
</comment>
<feature type="binding site" evidence="5">
    <location>
        <begin position="216"/>
        <end position="219"/>
    </location>
    <ligand>
        <name>pyridoxal 5'-phosphate</name>
        <dbReference type="ChEBI" id="CHEBI:597326"/>
    </ligand>
</feature>
<dbReference type="NCBIfam" id="TIGR00707">
    <property type="entry name" value="argD"/>
    <property type="match status" value="1"/>
</dbReference>
<dbReference type="FunFam" id="3.40.640.10:FF:000004">
    <property type="entry name" value="Acetylornithine aminotransferase"/>
    <property type="match status" value="1"/>
</dbReference>
<dbReference type="EMBL" id="FOLH01000001">
    <property type="protein sequence ID" value="SFB85186.1"/>
    <property type="molecule type" value="Genomic_DNA"/>
</dbReference>
<dbReference type="AlphaFoldDB" id="A0A1I1EEN1"/>
<dbReference type="GO" id="GO:0042802">
    <property type="term" value="F:identical protein binding"/>
    <property type="evidence" value="ECO:0007669"/>
    <property type="project" value="TreeGrafter"/>
</dbReference>
<keyword evidence="2 5" id="KW-0028">Amino-acid biosynthesis</keyword>